<evidence type="ECO:0000313" key="3">
    <source>
        <dbReference type="Proteomes" id="UP000054481"/>
    </source>
</evidence>
<feature type="compositionally biased region" description="Polar residues" evidence="1">
    <location>
        <begin position="102"/>
        <end position="115"/>
    </location>
</feature>
<feature type="compositionally biased region" description="Basic and acidic residues" evidence="1">
    <location>
        <begin position="1"/>
        <end position="20"/>
    </location>
</feature>
<feature type="compositionally biased region" description="Basic residues" evidence="1">
    <location>
        <begin position="131"/>
        <end position="142"/>
    </location>
</feature>
<feature type="region of interest" description="Disordered" evidence="1">
    <location>
        <begin position="1"/>
        <end position="190"/>
    </location>
</feature>
<accession>A0A0F7ZZ65</accession>
<protein>
    <submittedName>
        <fullName evidence="2">Uncharacterized protein</fullName>
    </submittedName>
</protein>
<organism evidence="2 3">
    <name type="scientific">Hirsutella minnesotensis 3608</name>
    <dbReference type="NCBI Taxonomy" id="1043627"/>
    <lineage>
        <taxon>Eukaryota</taxon>
        <taxon>Fungi</taxon>
        <taxon>Dikarya</taxon>
        <taxon>Ascomycota</taxon>
        <taxon>Pezizomycotina</taxon>
        <taxon>Sordariomycetes</taxon>
        <taxon>Hypocreomycetidae</taxon>
        <taxon>Hypocreales</taxon>
        <taxon>Ophiocordycipitaceae</taxon>
        <taxon>Hirsutella</taxon>
    </lineage>
</organism>
<gene>
    <name evidence="2" type="ORF">HIM_07015</name>
</gene>
<dbReference type="Proteomes" id="UP000054481">
    <property type="component" value="Unassembled WGS sequence"/>
</dbReference>
<evidence type="ECO:0000313" key="2">
    <source>
        <dbReference type="EMBL" id="KJZ73682.1"/>
    </source>
</evidence>
<reference evidence="2 3" key="1">
    <citation type="journal article" date="2014" name="Genome Biol. Evol.">
        <title>Comparative genomics and transcriptomics analyses reveal divergent lifestyle features of nematode endoparasitic fungus Hirsutella minnesotensis.</title>
        <authorList>
            <person name="Lai Y."/>
            <person name="Liu K."/>
            <person name="Zhang X."/>
            <person name="Zhang X."/>
            <person name="Li K."/>
            <person name="Wang N."/>
            <person name="Shu C."/>
            <person name="Wu Y."/>
            <person name="Wang C."/>
            <person name="Bushley K.E."/>
            <person name="Xiang M."/>
            <person name="Liu X."/>
        </authorList>
    </citation>
    <scope>NUCLEOTIDE SEQUENCE [LARGE SCALE GENOMIC DNA]</scope>
    <source>
        <strain evidence="2 3">3608</strain>
    </source>
</reference>
<dbReference type="EMBL" id="KQ030533">
    <property type="protein sequence ID" value="KJZ73682.1"/>
    <property type="molecule type" value="Genomic_DNA"/>
</dbReference>
<name>A0A0F7ZZ65_9HYPO</name>
<evidence type="ECO:0000256" key="1">
    <source>
        <dbReference type="SAM" id="MobiDB-lite"/>
    </source>
</evidence>
<feature type="compositionally biased region" description="Gly residues" evidence="1">
    <location>
        <begin position="178"/>
        <end position="190"/>
    </location>
</feature>
<keyword evidence="3" id="KW-1185">Reference proteome</keyword>
<proteinExistence type="predicted"/>
<sequence>MNEACKKAYHDGGAKEDKMDGFGSVGPQRLKTIERVTSKGTGSKKRANATASHAPVLKRMPESENPDLEVSLPMPGSCWLAEGACPSPTTRGQPFNPELSLGQETNAKSTAQSSRDAARDGGGVSGLRAAGRLRSRGKRWRHSTPAPRGDGGADASTQLGAKARACRGSTAREHCEGGHGLCRGGGGGGILGRVGGIVWTRAKDSGPKRQS</sequence>
<dbReference type="AlphaFoldDB" id="A0A0F7ZZ65"/>